<dbReference type="GO" id="GO:0007596">
    <property type="term" value="P:blood coagulation"/>
    <property type="evidence" value="ECO:0007669"/>
    <property type="project" value="UniProtKB-KW"/>
</dbReference>
<dbReference type="PANTHER" id="PTHR20859">
    <property type="entry name" value="INTERFERON/INTERLEUKIN RECEPTOR"/>
    <property type="match status" value="1"/>
</dbReference>
<comment type="subunit">
    <text evidence="4">Interacts with HSPE; the interaction, inhibited by heparin, promotes the generation of activated factor X and activates coagulation in the presence of activated factor VII.</text>
</comment>
<evidence type="ECO:0000256" key="14">
    <source>
        <dbReference type="ARBA" id="ARBA00023180"/>
    </source>
</evidence>
<keyword evidence="13" id="KW-1015">Disulfide bond</keyword>
<feature type="domain" description="Fibronectin type-III" evidence="19">
    <location>
        <begin position="16"/>
        <end position="109"/>
    </location>
</feature>
<dbReference type="Gene3D" id="2.60.40.10">
    <property type="entry name" value="Immunoglobulins"/>
    <property type="match status" value="2"/>
</dbReference>
<dbReference type="PRINTS" id="PR00346">
    <property type="entry name" value="TISSUEFACTOR"/>
</dbReference>
<dbReference type="GO" id="GO:0004896">
    <property type="term" value="F:cytokine receptor activity"/>
    <property type="evidence" value="ECO:0007669"/>
    <property type="project" value="TreeGrafter"/>
</dbReference>
<dbReference type="Pfam" id="PF01108">
    <property type="entry name" value="Tissue_fac"/>
    <property type="match status" value="1"/>
</dbReference>
<evidence type="ECO:0000256" key="16">
    <source>
        <dbReference type="ARBA" id="ARBA00031171"/>
    </source>
</evidence>
<comment type="subcellular location">
    <subcellularLocation>
        <location evidence="2">Membrane</location>
        <topology evidence="2">Single-pass type I membrane protein</topology>
    </subcellularLocation>
</comment>
<reference evidence="21" key="1">
    <citation type="submission" date="2020-03" db="EMBL/GenBank/DDBJ databases">
        <title>Studies in the Genomics of Life Span.</title>
        <authorList>
            <person name="Glass D."/>
        </authorList>
    </citation>
    <scope>NUCLEOTIDE SEQUENCE</scope>
    <source>
        <strain evidence="21">LTLLF</strain>
        <tissue evidence="21">Muscle</tissue>
    </source>
</reference>
<feature type="transmembrane region" description="Helical" evidence="17">
    <location>
        <begin position="244"/>
        <end position="266"/>
    </location>
</feature>
<keyword evidence="6 17" id="KW-0812">Transmembrane</keyword>
<dbReference type="InterPro" id="IPR036116">
    <property type="entry name" value="FN3_sf"/>
</dbReference>
<keyword evidence="9 17" id="KW-1133">Transmembrane helix</keyword>
<evidence type="ECO:0000256" key="13">
    <source>
        <dbReference type="ARBA" id="ARBA00023157"/>
    </source>
</evidence>
<evidence type="ECO:0000313" key="21">
    <source>
        <dbReference type="EMBL" id="KAH0500848.1"/>
    </source>
</evidence>
<dbReference type="InterPro" id="IPR013783">
    <property type="entry name" value="Ig-like_fold"/>
</dbReference>
<gene>
    <name evidence="21" type="ORF">LTLLF_199455</name>
</gene>
<comment type="function">
    <text evidence="1">Initiates blood coagulation by forming a complex with circulating factor VII or VIIa. The [TF:VIIa] complex activates factors IX or X by specific limited proteolysis. TF plays a role in normal hemostasis by initiating the cell-surface assembly and propagation of the coagulation protease cascade.</text>
</comment>
<feature type="signal peptide" evidence="18">
    <location>
        <begin position="1"/>
        <end position="28"/>
    </location>
</feature>
<dbReference type="FunFam" id="2.60.40.10:FF:000746">
    <property type="entry name" value="Tissue factor"/>
    <property type="match status" value="1"/>
</dbReference>
<name>A0A8J6FZA8_MICOH</name>
<dbReference type="InterPro" id="IPR003961">
    <property type="entry name" value="FN3_dom"/>
</dbReference>
<keyword evidence="15" id="KW-0449">Lipoprotein</keyword>
<keyword evidence="7" id="KW-0356">Hemostasis</keyword>
<dbReference type="GO" id="GO:0005886">
    <property type="term" value="C:plasma membrane"/>
    <property type="evidence" value="ECO:0007669"/>
    <property type="project" value="TreeGrafter"/>
</dbReference>
<evidence type="ECO:0000256" key="4">
    <source>
        <dbReference type="ARBA" id="ARBA00011184"/>
    </source>
</evidence>
<evidence type="ECO:0000256" key="17">
    <source>
        <dbReference type="SAM" id="Phobius"/>
    </source>
</evidence>
<evidence type="ECO:0000256" key="5">
    <source>
        <dbReference type="ARBA" id="ARBA00018722"/>
    </source>
</evidence>
<dbReference type="AlphaFoldDB" id="A0A8J6FZA8"/>
<evidence type="ECO:0000256" key="6">
    <source>
        <dbReference type="ARBA" id="ARBA00022692"/>
    </source>
</evidence>
<dbReference type="EMBL" id="JAATJU010027100">
    <property type="protein sequence ID" value="KAH0500848.1"/>
    <property type="molecule type" value="Genomic_DNA"/>
</dbReference>
<organism evidence="21 22">
    <name type="scientific">Microtus ochrogaster</name>
    <name type="common">Prairie vole</name>
    <dbReference type="NCBI Taxonomy" id="79684"/>
    <lineage>
        <taxon>Eukaryota</taxon>
        <taxon>Metazoa</taxon>
        <taxon>Chordata</taxon>
        <taxon>Craniata</taxon>
        <taxon>Vertebrata</taxon>
        <taxon>Euteleostomi</taxon>
        <taxon>Mammalia</taxon>
        <taxon>Eutheria</taxon>
        <taxon>Euarchontoglires</taxon>
        <taxon>Glires</taxon>
        <taxon>Rodentia</taxon>
        <taxon>Myomorpha</taxon>
        <taxon>Muroidea</taxon>
        <taxon>Cricetidae</taxon>
        <taxon>Arvicolinae</taxon>
        <taxon>Microtus</taxon>
    </lineage>
</organism>
<evidence type="ECO:0000256" key="11">
    <source>
        <dbReference type="ARBA" id="ARBA00023136"/>
    </source>
</evidence>
<keyword evidence="12" id="KW-0564">Palmitate</keyword>
<dbReference type="InterPro" id="IPR015373">
    <property type="entry name" value="Interferon/interleukin_rcp_dom"/>
</dbReference>
<keyword evidence="11 17" id="KW-0472">Membrane</keyword>
<evidence type="ECO:0000256" key="2">
    <source>
        <dbReference type="ARBA" id="ARBA00004479"/>
    </source>
</evidence>
<protein>
    <recommendedName>
        <fullName evidence="5">Tissue factor</fullName>
    </recommendedName>
    <alternativeName>
        <fullName evidence="16">Coagulation factor III</fullName>
    </alternativeName>
</protein>
<evidence type="ECO:0000256" key="9">
    <source>
        <dbReference type="ARBA" id="ARBA00022989"/>
    </source>
</evidence>
<evidence type="ECO:0000256" key="3">
    <source>
        <dbReference type="ARBA" id="ARBA00009197"/>
    </source>
</evidence>
<dbReference type="InterPro" id="IPR050650">
    <property type="entry name" value="Type-II_Cytokine-TF_Rcpt"/>
</dbReference>
<feature type="chain" id="PRO_5035329544" description="Tissue factor" evidence="18">
    <location>
        <begin position="29"/>
        <end position="286"/>
    </location>
</feature>
<evidence type="ECO:0000259" key="20">
    <source>
        <dbReference type="Pfam" id="PF09294"/>
    </source>
</evidence>
<keyword evidence="10" id="KW-0094">Blood coagulation</keyword>
<evidence type="ECO:0000313" key="22">
    <source>
        <dbReference type="Proteomes" id="UP000710432"/>
    </source>
</evidence>
<feature type="domain" description="Interferon/interleukin receptor" evidence="20">
    <location>
        <begin position="128"/>
        <end position="234"/>
    </location>
</feature>
<keyword evidence="14" id="KW-0325">Glycoprotein</keyword>
<evidence type="ECO:0000256" key="12">
    <source>
        <dbReference type="ARBA" id="ARBA00023139"/>
    </source>
</evidence>
<evidence type="ECO:0000256" key="8">
    <source>
        <dbReference type="ARBA" id="ARBA00022729"/>
    </source>
</evidence>
<evidence type="ECO:0000256" key="18">
    <source>
        <dbReference type="SAM" id="SignalP"/>
    </source>
</evidence>
<keyword evidence="8 18" id="KW-0732">Signal</keyword>
<evidence type="ECO:0000256" key="10">
    <source>
        <dbReference type="ARBA" id="ARBA00023084"/>
    </source>
</evidence>
<evidence type="ECO:0000256" key="15">
    <source>
        <dbReference type="ARBA" id="ARBA00023288"/>
    </source>
</evidence>
<evidence type="ECO:0000256" key="7">
    <source>
        <dbReference type="ARBA" id="ARBA00022696"/>
    </source>
</evidence>
<comment type="similarity">
    <text evidence="3">Belongs to the tissue factor family.</text>
</comment>
<dbReference type="SUPFAM" id="SSF49265">
    <property type="entry name" value="Fibronectin type III"/>
    <property type="match status" value="2"/>
</dbReference>
<dbReference type="Pfam" id="PF09294">
    <property type="entry name" value="Interfer-bind"/>
    <property type="match status" value="1"/>
</dbReference>
<dbReference type="InterPro" id="IPR001187">
    <property type="entry name" value="Tissue_factor"/>
</dbReference>
<evidence type="ECO:0000256" key="1">
    <source>
        <dbReference type="ARBA" id="ARBA00002201"/>
    </source>
</evidence>
<sequence length="286" mass="32240">MAIPVLPRLLAALAPTFLGCLLVQVAPAAGTLQKAFNLTWKSTNFKTILEWEPKPIGYVYIVEITSGSRDWKSKCFLIQDTECDLTDEIMQDVHLVYHARVLSVPSNNTYFGDPPLANAPEFLPYRDTKLGQPAIQHFKQVGRNLSVTVEDTPTLVRRPNGTFLTLRDVFGKDLSYGLSYRKETSTGIKPIYTDTNDFFVQMEHDGSYCFTVHALIRSRKDNQKSPESSTECTDQWESIMGETLIIVGSVVFVVTIFIILLSIYLCKHRNGRAGQKRKENSPLRSV</sequence>
<accession>A0A8J6FZA8</accession>
<dbReference type="PANTHER" id="PTHR20859:SF22">
    <property type="entry name" value="TISSUE FACTOR"/>
    <property type="match status" value="1"/>
</dbReference>
<proteinExistence type="inferred from homology"/>
<comment type="caution">
    <text evidence="21">The sequence shown here is derived from an EMBL/GenBank/DDBJ whole genome shotgun (WGS) entry which is preliminary data.</text>
</comment>
<evidence type="ECO:0000259" key="19">
    <source>
        <dbReference type="Pfam" id="PF01108"/>
    </source>
</evidence>
<dbReference type="Proteomes" id="UP000710432">
    <property type="component" value="Unassembled WGS sequence"/>
</dbReference>